<dbReference type="RefSeq" id="WP_057756273.1">
    <property type="nucleotide sequence ID" value="NZ_JQBP01000007.1"/>
</dbReference>
<feature type="transmembrane region" description="Helical" evidence="1">
    <location>
        <begin position="90"/>
        <end position="111"/>
    </location>
</feature>
<evidence type="ECO:0000313" key="3">
    <source>
        <dbReference type="Proteomes" id="UP000051655"/>
    </source>
</evidence>
<dbReference type="Proteomes" id="UP000051655">
    <property type="component" value="Unassembled WGS sequence"/>
</dbReference>
<gene>
    <name evidence="2" type="ORF">IV73_GL001215</name>
</gene>
<feature type="transmembrane region" description="Helical" evidence="1">
    <location>
        <begin position="162"/>
        <end position="184"/>
    </location>
</feature>
<keyword evidence="1" id="KW-1133">Transmembrane helix</keyword>
<organism evidence="2 3">
    <name type="scientific">Weissella kandleri</name>
    <dbReference type="NCBI Taxonomy" id="1616"/>
    <lineage>
        <taxon>Bacteria</taxon>
        <taxon>Bacillati</taxon>
        <taxon>Bacillota</taxon>
        <taxon>Bacilli</taxon>
        <taxon>Lactobacillales</taxon>
        <taxon>Lactobacillaceae</taxon>
        <taxon>Weissella</taxon>
    </lineage>
</organism>
<dbReference type="EMBL" id="JQBP01000007">
    <property type="protein sequence ID" value="KRN74706.1"/>
    <property type="molecule type" value="Genomic_DNA"/>
</dbReference>
<dbReference type="OrthoDB" id="3237813at2"/>
<feature type="transmembrane region" description="Helical" evidence="1">
    <location>
        <begin position="190"/>
        <end position="208"/>
    </location>
</feature>
<reference evidence="2 3" key="1">
    <citation type="journal article" date="2015" name="Genome Announc.">
        <title>Expanding the biotechnology potential of lactobacilli through comparative genomics of 213 strains and associated genera.</title>
        <authorList>
            <person name="Sun Z."/>
            <person name="Harris H.M."/>
            <person name="McCann A."/>
            <person name="Guo C."/>
            <person name="Argimon S."/>
            <person name="Zhang W."/>
            <person name="Yang X."/>
            <person name="Jeffery I.B."/>
            <person name="Cooney J.C."/>
            <person name="Kagawa T.F."/>
            <person name="Liu W."/>
            <person name="Song Y."/>
            <person name="Salvetti E."/>
            <person name="Wrobel A."/>
            <person name="Rasinkangas P."/>
            <person name="Parkhill J."/>
            <person name="Rea M.C."/>
            <person name="O'Sullivan O."/>
            <person name="Ritari J."/>
            <person name="Douillard F.P."/>
            <person name="Paul Ross R."/>
            <person name="Yang R."/>
            <person name="Briner A.E."/>
            <person name="Felis G.E."/>
            <person name="de Vos W.M."/>
            <person name="Barrangou R."/>
            <person name="Klaenhammer T.R."/>
            <person name="Caufield P.W."/>
            <person name="Cui Y."/>
            <person name="Zhang H."/>
            <person name="O'Toole P.W."/>
        </authorList>
    </citation>
    <scope>NUCLEOTIDE SEQUENCE [LARGE SCALE GENOMIC DNA]</scope>
    <source>
        <strain evidence="2 3">DSM 20593</strain>
    </source>
</reference>
<keyword evidence="1" id="KW-0812">Transmembrane</keyword>
<evidence type="ECO:0008006" key="4">
    <source>
        <dbReference type="Google" id="ProtNLM"/>
    </source>
</evidence>
<dbReference type="AlphaFoldDB" id="A0A0R2JBP3"/>
<dbReference type="Pfam" id="PF19700">
    <property type="entry name" value="DUF6198"/>
    <property type="match status" value="1"/>
</dbReference>
<evidence type="ECO:0000256" key="1">
    <source>
        <dbReference type="SAM" id="Phobius"/>
    </source>
</evidence>
<keyword evidence="1" id="KW-0472">Membrane</keyword>
<dbReference type="PATRIC" id="fig|1616.3.peg.1247"/>
<feature type="transmembrane region" description="Helical" evidence="1">
    <location>
        <begin position="60"/>
        <end position="78"/>
    </location>
</feature>
<comment type="caution">
    <text evidence="2">The sequence shown here is derived from an EMBL/GenBank/DDBJ whole genome shotgun (WGS) entry which is preliminary data.</text>
</comment>
<proteinExistence type="predicted"/>
<dbReference type="InterPro" id="IPR038750">
    <property type="entry name" value="YczE/YyaS-like"/>
</dbReference>
<keyword evidence="3" id="KW-1185">Reference proteome</keyword>
<sequence length="222" mass="24920">MWKENNQIRPLKSFEALGFLILGLFLNSIGNGLAVATNMGSAAWTAAATNLENLTHWPKGYYLFLFGFLAVLILTFLTRAFDLRHLLGNLIFLLGFSYLVNFSSNFFHPLLALPLPWRIGLDLLAIILIGTGVSVTMRVNLITHPLDDLVLYTRFQYFHGNAFLSQMINFIVPMLISLIIWAILGEIKSVNLGTIISFFGLGAIIGWADQYIFKQLIHNKAL</sequence>
<name>A0A0R2JBP3_9LACO</name>
<feature type="transmembrane region" description="Helical" evidence="1">
    <location>
        <begin position="123"/>
        <end position="141"/>
    </location>
</feature>
<dbReference type="STRING" id="1616.IV73_GL001215"/>
<protein>
    <recommendedName>
        <fullName evidence="4">Sugar specific permease</fullName>
    </recommendedName>
</protein>
<evidence type="ECO:0000313" key="2">
    <source>
        <dbReference type="EMBL" id="KRN74706.1"/>
    </source>
</evidence>
<accession>A0A0R2JBP3</accession>